<keyword evidence="4" id="KW-1185">Reference proteome</keyword>
<dbReference type="STRING" id="1121362.A605_11245"/>
<protein>
    <recommendedName>
        <fullName evidence="5">Secreted protein</fullName>
    </recommendedName>
</protein>
<dbReference type="AlphaFoldDB" id="M1MZV0"/>
<keyword evidence="2" id="KW-0732">Signal</keyword>
<dbReference type="KEGG" id="chn:A605_11245"/>
<evidence type="ECO:0000313" key="4">
    <source>
        <dbReference type="Proteomes" id="UP000011723"/>
    </source>
</evidence>
<evidence type="ECO:0000256" key="1">
    <source>
        <dbReference type="SAM" id="MobiDB-lite"/>
    </source>
</evidence>
<feature type="chain" id="PRO_5004015970" description="Secreted protein" evidence="2">
    <location>
        <begin position="29"/>
        <end position="143"/>
    </location>
</feature>
<accession>M1MZV0</accession>
<dbReference type="HOGENOM" id="CLU_139033_0_0_11"/>
<evidence type="ECO:0000256" key="2">
    <source>
        <dbReference type="SAM" id="SignalP"/>
    </source>
</evidence>
<dbReference type="PATRIC" id="fig|1121362.3.peg.2280"/>
<dbReference type="eggNOG" id="ENOG5030P8C">
    <property type="taxonomic scope" value="Bacteria"/>
</dbReference>
<feature type="signal peptide" evidence="2">
    <location>
        <begin position="1"/>
        <end position="28"/>
    </location>
</feature>
<dbReference type="Proteomes" id="UP000011723">
    <property type="component" value="Chromosome"/>
</dbReference>
<proteinExistence type="predicted"/>
<evidence type="ECO:0008006" key="5">
    <source>
        <dbReference type="Google" id="ProtNLM"/>
    </source>
</evidence>
<dbReference type="RefSeq" id="WP_015401665.1">
    <property type="nucleotide sequence ID" value="NC_020302.1"/>
</dbReference>
<gene>
    <name evidence="3" type="ORF">A605_11245</name>
</gene>
<dbReference type="EMBL" id="CP003697">
    <property type="protein sequence ID" value="AGF73249.1"/>
    <property type="molecule type" value="Genomic_DNA"/>
</dbReference>
<evidence type="ECO:0000313" key="3">
    <source>
        <dbReference type="EMBL" id="AGF73249.1"/>
    </source>
</evidence>
<feature type="region of interest" description="Disordered" evidence="1">
    <location>
        <begin position="30"/>
        <end position="143"/>
    </location>
</feature>
<reference evidence="3 4" key="1">
    <citation type="journal article" date="2012" name="Stand. Genomic Sci.">
        <title>Genome sequence of the halotolerant bacterium Corynebacterium halotolerans type strain YIM 70093(T) (= DSM 44683(T)).</title>
        <authorList>
            <person name="Ruckert C."/>
            <person name="Albersmeier A."/>
            <person name="Al-Dilaimi A."/>
            <person name="Niehaus K."/>
            <person name="Szczepanowski R."/>
            <person name="Kalinowski J."/>
        </authorList>
    </citation>
    <scope>NUCLEOTIDE SEQUENCE [LARGE SCALE GENOMIC DNA]</scope>
    <source>
        <strain evidence="3">YIM 70093</strain>
    </source>
</reference>
<sequence length="143" mass="15014">MPTLRRFAPLIAIVALLFIVAVGGAALANNNQTPDIDPRTATVSVGDDTGAPETAVGDGPATSEDRPSEQGTGNEGVDDAPAREPAPAPAPQPAPDPAPAPAPQPQYRAPAPAPQPPLNYQYYDDDWDDDDGDDDDWDDDWDD</sequence>
<feature type="compositionally biased region" description="Acidic residues" evidence="1">
    <location>
        <begin position="123"/>
        <end position="143"/>
    </location>
</feature>
<feature type="compositionally biased region" description="Pro residues" evidence="1">
    <location>
        <begin position="84"/>
        <end position="104"/>
    </location>
</feature>
<name>M1MZV0_9CORY</name>
<organism evidence="3 4">
    <name type="scientific">Corynebacterium halotolerans YIM 70093 = DSM 44683</name>
    <dbReference type="NCBI Taxonomy" id="1121362"/>
    <lineage>
        <taxon>Bacteria</taxon>
        <taxon>Bacillati</taxon>
        <taxon>Actinomycetota</taxon>
        <taxon>Actinomycetes</taxon>
        <taxon>Mycobacteriales</taxon>
        <taxon>Corynebacteriaceae</taxon>
        <taxon>Corynebacterium</taxon>
    </lineage>
</organism>